<accession>A0A9P4R207</accession>
<dbReference type="InterPro" id="IPR011333">
    <property type="entry name" value="SKP1/BTB/POZ_sf"/>
</dbReference>
<evidence type="ECO:0000313" key="2">
    <source>
        <dbReference type="EMBL" id="KAF2737958.1"/>
    </source>
</evidence>
<dbReference type="PANTHER" id="PTHR47843:SF2">
    <property type="entry name" value="BTB DOMAIN-CONTAINING PROTEIN"/>
    <property type="match status" value="1"/>
</dbReference>
<evidence type="ECO:0000259" key="1">
    <source>
        <dbReference type="PROSITE" id="PS50097"/>
    </source>
</evidence>
<dbReference type="PANTHER" id="PTHR47843">
    <property type="entry name" value="BTB DOMAIN-CONTAINING PROTEIN-RELATED"/>
    <property type="match status" value="1"/>
</dbReference>
<dbReference type="Gene3D" id="3.30.710.10">
    <property type="entry name" value="Potassium Channel Kv1.1, Chain A"/>
    <property type="match status" value="1"/>
</dbReference>
<dbReference type="Pfam" id="PF00651">
    <property type="entry name" value="BTB"/>
    <property type="match status" value="1"/>
</dbReference>
<dbReference type="SUPFAM" id="SSF54695">
    <property type="entry name" value="POZ domain"/>
    <property type="match status" value="1"/>
</dbReference>
<comment type="caution">
    <text evidence="2">The sequence shown here is derived from an EMBL/GenBank/DDBJ whole genome shotgun (WGS) entry which is preliminary data.</text>
</comment>
<dbReference type="PROSITE" id="PS50097">
    <property type="entry name" value="BTB"/>
    <property type="match status" value="1"/>
</dbReference>
<keyword evidence="3" id="KW-1185">Reference proteome</keyword>
<name>A0A9P4R207_9PLEO</name>
<organism evidence="2 3">
    <name type="scientific">Polyplosphaeria fusca</name>
    <dbReference type="NCBI Taxonomy" id="682080"/>
    <lineage>
        <taxon>Eukaryota</taxon>
        <taxon>Fungi</taxon>
        <taxon>Dikarya</taxon>
        <taxon>Ascomycota</taxon>
        <taxon>Pezizomycotina</taxon>
        <taxon>Dothideomycetes</taxon>
        <taxon>Pleosporomycetidae</taxon>
        <taxon>Pleosporales</taxon>
        <taxon>Tetraplosphaeriaceae</taxon>
        <taxon>Polyplosphaeria</taxon>
    </lineage>
</organism>
<evidence type="ECO:0000313" key="3">
    <source>
        <dbReference type="Proteomes" id="UP000799444"/>
    </source>
</evidence>
<dbReference type="InterPro" id="IPR000210">
    <property type="entry name" value="BTB/POZ_dom"/>
</dbReference>
<protein>
    <recommendedName>
        <fullName evidence="1">BTB domain-containing protein</fullName>
    </recommendedName>
</protein>
<gene>
    <name evidence="2" type="ORF">EJ04DRAFT_79841</name>
</gene>
<dbReference type="AlphaFoldDB" id="A0A9P4R207"/>
<feature type="domain" description="BTB" evidence="1">
    <location>
        <begin position="60"/>
        <end position="135"/>
    </location>
</feature>
<sequence length="216" mass="24859">MRSVRSAQQTHNMADSSLNYVYMHASKRKRLSYNVPDETQISAIKETRLPQSEALRLDCKTIEIRVGSEEEHLQRSFHIHEFAICDRSPFFMNAMKPDWAENRPDPRVIELPEDDPAAFALYMQWIYTRKLPVLPEDENSSSSASPSDGFPTLAYAAVLAERLLDNEFKKAITDAYVLFARGPTLMTRRYPSNEDIRIIYEGTNENASIRKLLLDI</sequence>
<dbReference type="Proteomes" id="UP000799444">
    <property type="component" value="Unassembled WGS sequence"/>
</dbReference>
<dbReference type="CDD" id="cd18186">
    <property type="entry name" value="BTB_POZ_ZBTB_KLHL-like"/>
    <property type="match status" value="1"/>
</dbReference>
<reference evidence="2" key="1">
    <citation type="journal article" date="2020" name="Stud. Mycol.">
        <title>101 Dothideomycetes genomes: a test case for predicting lifestyles and emergence of pathogens.</title>
        <authorList>
            <person name="Haridas S."/>
            <person name="Albert R."/>
            <person name="Binder M."/>
            <person name="Bloem J."/>
            <person name="Labutti K."/>
            <person name="Salamov A."/>
            <person name="Andreopoulos B."/>
            <person name="Baker S."/>
            <person name="Barry K."/>
            <person name="Bills G."/>
            <person name="Bluhm B."/>
            <person name="Cannon C."/>
            <person name="Castanera R."/>
            <person name="Culley D."/>
            <person name="Daum C."/>
            <person name="Ezra D."/>
            <person name="Gonzalez J."/>
            <person name="Henrissat B."/>
            <person name="Kuo A."/>
            <person name="Liang C."/>
            <person name="Lipzen A."/>
            <person name="Lutzoni F."/>
            <person name="Magnuson J."/>
            <person name="Mondo S."/>
            <person name="Nolan M."/>
            <person name="Ohm R."/>
            <person name="Pangilinan J."/>
            <person name="Park H.-J."/>
            <person name="Ramirez L."/>
            <person name="Alfaro M."/>
            <person name="Sun H."/>
            <person name="Tritt A."/>
            <person name="Yoshinaga Y."/>
            <person name="Zwiers L.-H."/>
            <person name="Turgeon B."/>
            <person name="Goodwin S."/>
            <person name="Spatafora J."/>
            <person name="Crous P."/>
            <person name="Grigoriev I."/>
        </authorList>
    </citation>
    <scope>NUCLEOTIDE SEQUENCE</scope>
    <source>
        <strain evidence="2">CBS 125425</strain>
    </source>
</reference>
<dbReference type="OrthoDB" id="1022638at2759"/>
<proteinExistence type="predicted"/>
<dbReference type="EMBL" id="ML996112">
    <property type="protein sequence ID" value="KAF2737958.1"/>
    <property type="molecule type" value="Genomic_DNA"/>
</dbReference>